<comment type="caution">
    <text evidence="6">The sequence shown here is derived from an EMBL/GenBank/DDBJ whole genome shotgun (WGS) entry which is preliminary data.</text>
</comment>
<evidence type="ECO:0000256" key="1">
    <source>
        <dbReference type="ARBA" id="ARBA00022801"/>
    </source>
</evidence>
<evidence type="ECO:0000313" key="7">
    <source>
        <dbReference type="Proteomes" id="UP000606494"/>
    </source>
</evidence>
<feature type="domain" description="BD-FAE-like" evidence="5">
    <location>
        <begin position="71"/>
        <end position="132"/>
    </location>
</feature>
<dbReference type="Proteomes" id="UP000606494">
    <property type="component" value="Unassembled WGS sequence"/>
</dbReference>
<dbReference type="Pfam" id="PF20434">
    <property type="entry name" value="BD-FAE"/>
    <property type="match status" value="1"/>
</dbReference>
<name>A0ABR7Y2L7_9SPHI</name>
<reference evidence="6 7" key="1">
    <citation type="submission" date="2020-08" db="EMBL/GenBank/DDBJ databases">
        <title>Sphingobacterium sp. DN00404 isolated from aquaculture water.</title>
        <authorList>
            <person name="Zhang M."/>
        </authorList>
    </citation>
    <scope>NUCLEOTIDE SEQUENCE [LARGE SCALE GENOMIC DNA]</scope>
    <source>
        <strain evidence="6 7">KCTC 32294</strain>
    </source>
</reference>
<dbReference type="InterPro" id="IPR003140">
    <property type="entry name" value="PLipase/COase/thioEstase"/>
</dbReference>
<keyword evidence="3" id="KW-0732">Signal</keyword>
<feature type="signal peptide" evidence="3">
    <location>
        <begin position="1"/>
        <end position="35"/>
    </location>
</feature>
<organism evidence="6 7">
    <name type="scientific">Sphingobacterium arenae</name>
    <dbReference type="NCBI Taxonomy" id="1280598"/>
    <lineage>
        <taxon>Bacteria</taxon>
        <taxon>Pseudomonadati</taxon>
        <taxon>Bacteroidota</taxon>
        <taxon>Sphingobacteriia</taxon>
        <taxon>Sphingobacteriales</taxon>
        <taxon>Sphingobacteriaceae</taxon>
        <taxon>Sphingobacterium</taxon>
    </lineage>
</organism>
<evidence type="ECO:0000259" key="4">
    <source>
        <dbReference type="Pfam" id="PF02230"/>
    </source>
</evidence>
<keyword evidence="7" id="KW-1185">Reference proteome</keyword>
<dbReference type="PANTHER" id="PTHR48081">
    <property type="entry name" value="AB HYDROLASE SUPERFAMILY PROTEIN C4A8.06C"/>
    <property type="match status" value="1"/>
</dbReference>
<keyword evidence="1" id="KW-0378">Hydrolase</keyword>
<protein>
    <submittedName>
        <fullName evidence="6">Carboxylesterase family protein</fullName>
    </submittedName>
</protein>
<feature type="domain" description="Phospholipase/carboxylesterase/thioesterase" evidence="4">
    <location>
        <begin position="151"/>
        <end position="280"/>
    </location>
</feature>
<dbReference type="InterPro" id="IPR050300">
    <property type="entry name" value="GDXG_lipolytic_enzyme"/>
</dbReference>
<dbReference type="InterPro" id="IPR029058">
    <property type="entry name" value="AB_hydrolase_fold"/>
</dbReference>
<evidence type="ECO:0000259" key="5">
    <source>
        <dbReference type="Pfam" id="PF20434"/>
    </source>
</evidence>
<sequence>MRRYYIDKKRAGRKRHLVAFLSLAILCYFSVATTAAWQTQTTGEGIQVHRNLRYGEKPKGIGQDTTSDRTLDLYLPEEREGKLPVFMFVHGGGFAGGDKGNAGTQAFCTKLAKHGFAVISINYYLTLKHEKTAGVSCTANMSKGLPTKGFHPKLQEAVKNASSDAQLALQWIKDNTDTYRLDLSSVVISGGSAGAMTALYTAYASDQTILPIQAVVNLWGGLENSNHIKSGAPALLTYHGDQDKLIHVDYAYDLEKKMKETGNSMSETHVFAGKGHAIYNYITAKKTDEIVKFLRKVLVSDGSSVSKDNQKKAQTIGTIAGIEITKEELQREMRKYRAEVYRSVNRERKGANAVDLLRERALTSLKILKVQEKMLMERDIWPYKNYQEFLTDMEQNNHKREHMVADNQVIYGPVTFNEQTFFDYRFHNALIQLKYKLLNDSIITVTQQDMENKFEKMQQTVYQEEKYKLKDFTCQVKEAYVEDAYANLVSQEASHAEVAIDRTQLNQITLNN</sequence>
<keyword evidence="2" id="KW-0175">Coiled coil</keyword>
<accession>A0ABR7Y2L7</accession>
<gene>
    <name evidence="6" type="ORF">H8B17_08130</name>
</gene>
<evidence type="ECO:0000313" key="6">
    <source>
        <dbReference type="EMBL" id="MBD1425544.1"/>
    </source>
</evidence>
<dbReference type="EMBL" id="JACNYK010000002">
    <property type="protein sequence ID" value="MBD1425544.1"/>
    <property type="molecule type" value="Genomic_DNA"/>
</dbReference>
<dbReference type="InterPro" id="IPR049492">
    <property type="entry name" value="BD-FAE-like_dom"/>
</dbReference>
<evidence type="ECO:0000256" key="3">
    <source>
        <dbReference type="SAM" id="SignalP"/>
    </source>
</evidence>
<dbReference type="Pfam" id="PF02230">
    <property type="entry name" value="Abhydrolase_2"/>
    <property type="match status" value="1"/>
</dbReference>
<feature type="coiled-coil region" evidence="2">
    <location>
        <begin position="319"/>
        <end position="346"/>
    </location>
</feature>
<evidence type="ECO:0000256" key="2">
    <source>
        <dbReference type="SAM" id="Coils"/>
    </source>
</evidence>
<proteinExistence type="predicted"/>
<dbReference type="SUPFAM" id="SSF53474">
    <property type="entry name" value="alpha/beta-Hydrolases"/>
    <property type="match status" value="1"/>
</dbReference>
<dbReference type="Gene3D" id="3.40.50.1820">
    <property type="entry name" value="alpha/beta hydrolase"/>
    <property type="match status" value="1"/>
</dbReference>
<feature type="chain" id="PRO_5045596878" evidence="3">
    <location>
        <begin position="36"/>
        <end position="512"/>
    </location>
</feature>
<dbReference type="RefSeq" id="WP_190308699.1">
    <property type="nucleotide sequence ID" value="NZ_JACNYK010000002.1"/>
</dbReference>